<reference evidence="1 2" key="1">
    <citation type="journal article" date="2023" name="Sci. Data">
        <title>Genome assembly of the Korean intertidal mud-creeper Batillaria attramentaria.</title>
        <authorList>
            <person name="Patra A.K."/>
            <person name="Ho P.T."/>
            <person name="Jun S."/>
            <person name="Lee S.J."/>
            <person name="Kim Y."/>
            <person name="Won Y.J."/>
        </authorList>
    </citation>
    <scope>NUCLEOTIDE SEQUENCE [LARGE SCALE GENOMIC DNA]</scope>
    <source>
        <strain evidence="1">Wonlab-2016</strain>
    </source>
</reference>
<dbReference type="Proteomes" id="UP001519460">
    <property type="component" value="Unassembled WGS sequence"/>
</dbReference>
<comment type="caution">
    <text evidence="1">The sequence shown here is derived from an EMBL/GenBank/DDBJ whole genome shotgun (WGS) entry which is preliminary data.</text>
</comment>
<name>A0ABD0KC77_9CAEN</name>
<evidence type="ECO:0000313" key="2">
    <source>
        <dbReference type="Proteomes" id="UP001519460"/>
    </source>
</evidence>
<evidence type="ECO:0000313" key="1">
    <source>
        <dbReference type="EMBL" id="KAK7484566.1"/>
    </source>
</evidence>
<sequence length="76" mass="8486">MLQVYFHYPLVSPALAALSLRDPAPRQVGPGSHGWKFDAYAAIALLWRWEINMATLSTWLIKAACKPHRTHSDGAL</sequence>
<accession>A0ABD0KC77</accession>
<dbReference type="EMBL" id="JACVVK020000208">
    <property type="protein sequence ID" value="KAK7484566.1"/>
    <property type="molecule type" value="Genomic_DNA"/>
</dbReference>
<keyword evidence="2" id="KW-1185">Reference proteome</keyword>
<proteinExistence type="predicted"/>
<organism evidence="1 2">
    <name type="scientific">Batillaria attramentaria</name>
    <dbReference type="NCBI Taxonomy" id="370345"/>
    <lineage>
        <taxon>Eukaryota</taxon>
        <taxon>Metazoa</taxon>
        <taxon>Spiralia</taxon>
        <taxon>Lophotrochozoa</taxon>
        <taxon>Mollusca</taxon>
        <taxon>Gastropoda</taxon>
        <taxon>Caenogastropoda</taxon>
        <taxon>Sorbeoconcha</taxon>
        <taxon>Cerithioidea</taxon>
        <taxon>Batillariidae</taxon>
        <taxon>Batillaria</taxon>
    </lineage>
</organism>
<protein>
    <submittedName>
        <fullName evidence="1">Uncharacterized protein</fullName>
    </submittedName>
</protein>
<dbReference type="AlphaFoldDB" id="A0ABD0KC77"/>
<gene>
    <name evidence="1" type="ORF">BaRGS_00024198</name>
</gene>